<sequence length="974" mass="105577">MIRFAGDSGDGMQLTGSQFSDTTALMGNDLSTLPDFPAEIRAPAGTTFGVSGFQVHFAAHDIMTPGDAPDVLVAMNPAALKVNLRDLKPGGLLVVNTGAFTAGNLKKAGYDKNPLEDTSLDGYRLLKIDITKHTLQSVESFGLGNKEAVRAKNMWTLGLMMWMFGRERESTAEWLRGKFAKSPNIAEANIAALNAGHVYGETAEMPQGIHAYEVPRAKLQEGHYRNVTGNEATAWGLLTGGKLAGLELVLGSYPITPASTILHYLSNLRAYGITTFQAEDEIAAVCAAIGASYAGSLGITTTSGPGLALKTEAIGLAVSTELPLVVVDVQRGGPSTGLPTKTEQSDLLFAVYGRNGDCPLVVLAASTPGDCFTMAVEAVRLATKYMTPVILLTDGFLANSAEPWKIPDINSFEPFPVKQRTDPAGFHPFLRDPQTLARNWAVPGTPGLEHRIGGLEKNYDSGNISYDPDNHHKMVKVRAAKVAGVADDIPLQKIDQGEDSGDLLVVGWGSTFGAISSAVLGARKAGLKVSHAHIRYMHPMPKNLGEVLKRFKHVLVPEMNNGMLVKILRSDYLVDARGLNKIAGQPFKIAEIEAEIRGLLASSWIPESFWSHDDDALDPPNPPLTRKDFTSDQEVRWCPGCGDYAILAAVQRMLPELGVRRENTVFISGIGCSSRFPYYMNTYGFHTIHGRAPAVATGLKLANPQLDVWLITGDGDGLSIGGNHMMHILRRNLNLQLILFNNRIYGLTKGQYSPTSLLGKRSPSSPMGSVDNPIAPAAFALGCGARFVARGVDTDAKNLITTLKRAHEFQGTGFVEVFQNCPVFNDGAFDHFTAKDVAAQQQLHLEHGKPMRFGDDKGLRLRPGSLDIEVVTVGENGVTEADLLVHDETNRSQAFLLANLDPPTFPVAVGVLFRSDENLVPFEVGMHEQNKQARARARRYQRPHAQGPHVEGRRRPVRRSDRLSALARARRSRA</sequence>
<dbReference type="SUPFAM" id="SSF53323">
    <property type="entry name" value="Pyruvate-ferredoxin oxidoreductase, PFOR, domain III"/>
    <property type="match status" value="1"/>
</dbReference>
<keyword evidence="2" id="KW-0004">4Fe-4S</keyword>
<dbReference type="SUPFAM" id="SSF52922">
    <property type="entry name" value="TK C-terminal domain-like"/>
    <property type="match status" value="1"/>
</dbReference>
<dbReference type="InterPro" id="IPR033412">
    <property type="entry name" value="PFOR_II"/>
</dbReference>
<keyword evidence="13" id="KW-1185">Reference proteome</keyword>
<evidence type="ECO:0000313" key="13">
    <source>
        <dbReference type="Proteomes" id="UP001150924"/>
    </source>
</evidence>
<dbReference type="SUPFAM" id="SSF52518">
    <property type="entry name" value="Thiamin diphosphate-binding fold (THDP-binding)"/>
    <property type="match status" value="2"/>
</dbReference>
<dbReference type="CDD" id="cd07034">
    <property type="entry name" value="TPP_PYR_PFOR_IOR-alpha_like"/>
    <property type="match status" value="1"/>
</dbReference>
<dbReference type="PANTHER" id="PTHR32154:SF20">
    <property type="entry name" value="2-OXOGLUTARATE OXIDOREDUCTASE SUBUNIT KORA"/>
    <property type="match status" value="1"/>
</dbReference>
<dbReference type="Pfam" id="PF01855">
    <property type="entry name" value="POR_N"/>
    <property type="match status" value="1"/>
</dbReference>
<accession>A0A9X3IZL9</accession>
<evidence type="ECO:0000259" key="8">
    <source>
        <dbReference type="Pfam" id="PF01558"/>
    </source>
</evidence>
<evidence type="ECO:0000259" key="11">
    <source>
        <dbReference type="Pfam" id="PF17147"/>
    </source>
</evidence>
<keyword evidence="3" id="KW-0249">Electron transport</keyword>
<evidence type="ECO:0000256" key="4">
    <source>
        <dbReference type="ARBA" id="ARBA00023002"/>
    </source>
</evidence>
<keyword evidence="2" id="KW-0479">Metal-binding</keyword>
<dbReference type="Gene3D" id="3.40.50.920">
    <property type="match status" value="1"/>
</dbReference>
<evidence type="ECO:0000313" key="12">
    <source>
        <dbReference type="EMBL" id="MCY1008729.1"/>
    </source>
</evidence>
<evidence type="ECO:0000259" key="9">
    <source>
        <dbReference type="Pfam" id="PF01855"/>
    </source>
</evidence>
<dbReference type="FunFam" id="3.40.50.970:FF:000022">
    <property type="entry name" value="2-oxoglutarate ferredoxin oxidoreductase alpha subunit"/>
    <property type="match status" value="1"/>
</dbReference>
<dbReference type="Gene3D" id="3.40.920.10">
    <property type="entry name" value="Pyruvate-ferredoxin oxidoreductase, PFOR, domain III"/>
    <property type="match status" value="1"/>
</dbReference>
<feature type="compositionally biased region" description="Basic residues" evidence="7">
    <location>
        <begin position="933"/>
        <end position="942"/>
    </location>
</feature>
<evidence type="ECO:0000256" key="5">
    <source>
        <dbReference type="ARBA" id="ARBA00023004"/>
    </source>
</evidence>
<organism evidence="12 13">
    <name type="scientific">Nannocystis pusilla</name>
    <dbReference type="NCBI Taxonomy" id="889268"/>
    <lineage>
        <taxon>Bacteria</taxon>
        <taxon>Pseudomonadati</taxon>
        <taxon>Myxococcota</taxon>
        <taxon>Polyangia</taxon>
        <taxon>Nannocystales</taxon>
        <taxon>Nannocystaceae</taxon>
        <taxon>Nannocystis</taxon>
    </lineage>
</organism>
<dbReference type="GO" id="GO:0051539">
    <property type="term" value="F:4 iron, 4 sulfur cluster binding"/>
    <property type="evidence" value="ECO:0007669"/>
    <property type="project" value="UniProtKB-KW"/>
</dbReference>
<evidence type="ECO:0000256" key="2">
    <source>
        <dbReference type="ARBA" id="ARBA00022485"/>
    </source>
</evidence>
<dbReference type="GO" id="GO:0006979">
    <property type="term" value="P:response to oxidative stress"/>
    <property type="evidence" value="ECO:0007669"/>
    <property type="project" value="TreeGrafter"/>
</dbReference>
<keyword evidence="6" id="KW-0411">Iron-sulfur</keyword>
<dbReference type="PANTHER" id="PTHR32154">
    <property type="entry name" value="PYRUVATE-FLAVODOXIN OXIDOREDUCTASE-RELATED"/>
    <property type="match status" value="1"/>
</dbReference>
<dbReference type="InterPro" id="IPR029061">
    <property type="entry name" value="THDP-binding"/>
</dbReference>
<dbReference type="InterPro" id="IPR009014">
    <property type="entry name" value="Transketo_C/PFOR_II"/>
</dbReference>
<reference evidence="12" key="1">
    <citation type="submission" date="2022-11" db="EMBL/GenBank/DDBJ databases">
        <title>Minimal conservation of predation-associated metabolite biosynthetic gene clusters underscores biosynthetic potential of Myxococcota including descriptions for ten novel species: Archangium lansinium sp. nov., Myxococcus landrumus sp. nov., Nannocystis bai.</title>
        <authorList>
            <person name="Ahearne A."/>
            <person name="Stevens C."/>
            <person name="Phillips K."/>
        </authorList>
    </citation>
    <scope>NUCLEOTIDE SEQUENCE</scope>
    <source>
        <strain evidence="12">Na p29</strain>
    </source>
</reference>
<feature type="domain" description="Pyruvate/ketoisovalerate oxidoreductase catalytic" evidence="8">
    <location>
        <begin position="9"/>
        <end position="196"/>
    </location>
</feature>
<feature type="compositionally biased region" description="Basic and acidic residues" evidence="7">
    <location>
        <begin position="950"/>
        <end position="962"/>
    </location>
</feature>
<evidence type="ECO:0000256" key="7">
    <source>
        <dbReference type="SAM" id="MobiDB-lite"/>
    </source>
</evidence>
<dbReference type="CDD" id="cd03375">
    <property type="entry name" value="TPP_OGFOR"/>
    <property type="match status" value="1"/>
</dbReference>
<name>A0A9X3IZL9_9BACT</name>
<dbReference type="AlphaFoldDB" id="A0A9X3IZL9"/>
<proteinExistence type="predicted"/>
<feature type="domain" description="Pyruvate flavodoxin/ferredoxin oxidoreductase pyrimidine binding" evidence="9">
    <location>
        <begin position="249"/>
        <end position="458"/>
    </location>
</feature>
<dbReference type="InterPro" id="IPR019752">
    <property type="entry name" value="Pyrv/ketoisovalerate_OxRed_cat"/>
</dbReference>
<dbReference type="Pfam" id="PF02775">
    <property type="entry name" value="TPP_enzyme_C"/>
    <property type="match status" value="1"/>
</dbReference>
<feature type="domain" description="Thiamine pyrophosphate enzyme TPP-binding" evidence="10">
    <location>
        <begin position="670"/>
        <end position="817"/>
    </location>
</feature>
<keyword evidence="1" id="KW-0813">Transport</keyword>
<dbReference type="GO" id="GO:0044281">
    <property type="term" value="P:small molecule metabolic process"/>
    <property type="evidence" value="ECO:0007669"/>
    <property type="project" value="UniProtKB-ARBA"/>
</dbReference>
<dbReference type="NCBIfam" id="TIGR03710">
    <property type="entry name" value="OAFO_sf"/>
    <property type="match status" value="1"/>
</dbReference>
<dbReference type="InterPro" id="IPR002869">
    <property type="entry name" value="Pyrv_flavodox_OxRed_cen"/>
</dbReference>
<dbReference type="InterPro" id="IPR011766">
    <property type="entry name" value="TPP_enzyme_TPP-bd"/>
</dbReference>
<dbReference type="Pfam" id="PF01558">
    <property type="entry name" value="POR"/>
    <property type="match status" value="1"/>
</dbReference>
<keyword evidence="4" id="KW-0560">Oxidoreductase</keyword>
<dbReference type="EMBL" id="JAPNKE010000002">
    <property type="protein sequence ID" value="MCY1008729.1"/>
    <property type="molecule type" value="Genomic_DNA"/>
</dbReference>
<evidence type="ECO:0000256" key="3">
    <source>
        <dbReference type="ARBA" id="ARBA00022982"/>
    </source>
</evidence>
<keyword evidence="5" id="KW-0408">Iron</keyword>
<evidence type="ECO:0000256" key="1">
    <source>
        <dbReference type="ARBA" id="ARBA00022448"/>
    </source>
</evidence>
<feature type="domain" description="Pyruvate:ferredoxin oxidoreductase core" evidence="11">
    <location>
        <begin position="502"/>
        <end position="566"/>
    </location>
</feature>
<dbReference type="GO" id="GO:0016903">
    <property type="term" value="F:oxidoreductase activity, acting on the aldehyde or oxo group of donors"/>
    <property type="evidence" value="ECO:0007669"/>
    <property type="project" value="InterPro"/>
</dbReference>
<dbReference type="GO" id="GO:0030976">
    <property type="term" value="F:thiamine pyrophosphate binding"/>
    <property type="evidence" value="ECO:0007669"/>
    <property type="project" value="InterPro"/>
</dbReference>
<dbReference type="InterPro" id="IPR050722">
    <property type="entry name" value="Pyruvate:ferred/Flavod_OxRd"/>
</dbReference>
<dbReference type="InterPro" id="IPR022367">
    <property type="entry name" value="2-oxoacid/accept_OxRdtase_asu"/>
</dbReference>
<evidence type="ECO:0000256" key="6">
    <source>
        <dbReference type="ARBA" id="ARBA00023014"/>
    </source>
</evidence>
<protein>
    <submittedName>
        <fullName evidence="12">2-oxoacid:acceptor oxidoreductase subunit alpha</fullName>
    </submittedName>
</protein>
<comment type="caution">
    <text evidence="12">The sequence shown here is derived from an EMBL/GenBank/DDBJ whole genome shotgun (WGS) entry which is preliminary data.</text>
</comment>
<dbReference type="Gene3D" id="3.40.50.970">
    <property type="match status" value="2"/>
</dbReference>
<dbReference type="Pfam" id="PF17147">
    <property type="entry name" value="PFOR_II"/>
    <property type="match status" value="1"/>
</dbReference>
<dbReference type="InterPro" id="IPR002880">
    <property type="entry name" value="Pyrv_Fd/Flavodoxin_OxRdtase_N"/>
</dbReference>
<feature type="region of interest" description="Disordered" evidence="7">
    <location>
        <begin position="930"/>
        <end position="974"/>
    </location>
</feature>
<dbReference type="Proteomes" id="UP001150924">
    <property type="component" value="Unassembled WGS sequence"/>
</dbReference>
<evidence type="ECO:0000259" key="10">
    <source>
        <dbReference type="Pfam" id="PF02775"/>
    </source>
</evidence>
<dbReference type="RefSeq" id="WP_267771337.1">
    <property type="nucleotide sequence ID" value="NZ_JAPNKE010000002.1"/>
</dbReference>
<gene>
    <name evidence="12" type="ORF">OV079_24850</name>
</gene>